<dbReference type="EMBL" id="CP120983">
    <property type="protein sequence ID" value="WLQ63373.1"/>
    <property type="molecule type" value="Genomic_DNA"/>
</dbReference>
<evidence type="ECO:0000256" key="1">
    <source>
        <dbReference type="SAM" id="MobiDB-lite"/>
    </source>
</evidence>
<dbReference type="RefSeq" id="WP_306103099.1">
    <property type="nucleotide sequence ID" value="NZ_CP120983.1"/>
</dbReference>
<accession>A0ABY9JAT1</accession>
<reference evidence="2 3" key="1">
    <citation type="submission" date="2023-03" db="EMBL/GenBank/DDBJ databases">
        <title>Isolation and description of six Streptomyces strains from soil environments, able to metabolize different microbial glucans.</title>
        <authorList>
            <person name="Widen T."/>
            <person name="Larsbrink J."/>
        </authorList>
    </citation>
    <scope>NUCLEOTIDE SEQUENCE [LARGE SCALE GENOMIC DNA]</scope>
    <source>
        <strain evidence="2 3">Alt3</strain>
    </source>
</reference>
<feature type="region of interest" description="Disordered" evidence="1">
    <location>
        <begin position="1"/>
        <end position="20"/>
    </location>
</feature>
<keyword evidence="3" id="KW-1185">Reference proteome</keyword>
<dbReference type="Proteomes" id="UP001224433">
    <property type="component" value="Chromosome"/>
</dbReference>
<sequence>MTHPPIQADDSDDSERSADDMPRVVRRSFIRRVREVEFAGDAHFPPVANGLDYLVSVVELLQREEGAASARDLKYAVLHLAAGAEVLLKSRLHMEHWSLVFTDPGAATCTALEDGSLSSCTPEQTRKRLKNIVGITFASHEEQALKDLASSRNALQHWGLIGDQARAAVVASTTATVLNFLVSFVDNHLLPELKEPERSAAELEMEHVRDGLHYIEEYVRERMKDLAPRLGPVRPMTVQCPLCGQWALVVPGFKDGPDTDRIDDTYNVECLFCSASFNAVEAAHEYNAAILGCYSEAEEYDGPEGIYTCPLCPHGLLIRGVSTAADRERPVDFCFACATSFDNLQKCQRCGAVQPAEEEHRCPFARSLL</sequence>
<name>A0ABY9JAT1_9ACTN</name>
<protein>
    <submittedName>
        <fullName evidence="2">Uncharacterized protein</fullName>
    </submittedName>
</protein>
<organism evidence="2 3">
    <name type="scientific">Streptomyces glycanivorans</name>
    <dbReference type="NCBI Taxonomy" id="3033808"/>
    <lineage>
        <taxon>Bacteria</taxon>
        <taxon>Bacillati</taxon>
        <taxon>Actinomycetota</taxon>
        <taxon>Actinomycetes</taxon>
        <taxon>Kitasatosporales</taxon>
        <taxon>Streptomycetaceae</taxon>
        <taxon>Streptomyces</taxon>
    </lineage>
</organism>
<evidence type="ECO:0000313" key="2">
    <source>
        <dbReference type="EMBL" id="WLQ63373.1"/>
    </source>
</evidence>
<proteinExistence type="predicted"/>
<gene>
    <name evidence="2" type="ORF">P8A20_07075</name>
</gene>
<evidence type="ECO:0000313" key="3">
    <source>
        <dbReference type="Proteomes" id="UP001224433"/>
    </source>
</evidence>